<keyword evidence="10" id="KW-1185">Reference proteome</keyword>
<dbReference type="VEuPathDB" id="VectorBase:ADIR003654"/>
<evidence type="ECO:0000256" key="1">
    <source>
        <dbReference type="ARBA" id="ARBA00004123"/>
    </source>
</evidence>
<dbReference type="Gene3D" id="3.30.70.330">
    <property type="match status" value="1"/>
</dbReference>
<sequence>ICVRRKTPLKKVAYNQPVSVHLPHFDVATTLASEKNKMVDKIEMSLDDIIKSQKSSRPRGSGRGGPGGRPIRRATGGTTRNNGFRSGGSQRNGASGSGGGGVLKGRSRGGISRARYGRGDVNSAWKHDMYEGPRKNRLLAAAGGPLGGGPGAAAKLMVSNLDFGVSESDINELFAEFGPLKSASVHYDRSGRSLGTADVVYERRTDAIKAMKQYNGVPLDGRPMSILMATSEIPAPRLPRPPVLSAPPARSPRKPLGGGRGGKPQARGGRGGGSGGRRQPRETKTAEELDAELDAYTKDMK</sequence>
<dbReference type="GO" id="GO:0003729">
    <property type="term" value="F:mRNA binding"/>
    <property type="evidence" value="ECO:0007669"/>
    <property type="project" value="TreeGrafter"/>
</dbReference>
<dbReference type="InterPro" id="IPR051229">
    <property type="entry name" value="ALYREF_mRNA_export"/>
</dbReference>
<dbReference type="Proteomes" id="UP000075884">
    <property type="component" value="Unassembled WGS sequence"/>
</dbReference>
<accession>A0A182N7N0</accession>
<comment type="subcellular location">
    <subcellularLocation>
        <location evidence="1">Nucleus</location>
    </subcellularLocation>
</comment>
<feature type="compositionally biased region" description="Pro residues" evidence="7">
    <location>
        <begin position="236"/>
        <end position="245"/>
    </location>
</feature>
<dbReference type="Pfam" id="PF13865">
    <property type="entry name" value="FoP_duplication"/>
    <property type="match status" value="1"/>
</dbReference>
<evidence type="ECO:0000313" key="9">
    <source>
        <dbReference type="EnsemblMetazoa" id="ADIR003654-PA"/>
    </source>
</evidence>
<dbReference type="SMART" id="SM00360">
    <property type="entry name" value="RRM"/>
    <property type="match status" value="1"/>
</dbReference>
<reference evidence="9" key="2">
    <citation type="submission" date="2020-05" db="UniProtKB">
        <authorList>
            <consortium name="EnsemblMetazoa"/>
        </authorList>
    </citation>
    <scope>IDENTIFICATION</scope>
    <source>
        <strain evidence="9">WRAIR2</strain>
    </source>
</reference>
<keyword evidence="2" id="KW-0813">Transport</keyword>
<dbReference type="SMART" id="SM01218">
    <property type="entry name" value="FoP_duplication"/>
    <property type="match status" value="1"/>
</dbReference>
<evidence type="ECO:0000259" key="8">
    <source>
        <dbReference type="PROSITE" id="PS50102"/>
    </source>
</evidence>
<dbReference type="PANTHER" id="PTHR19965">
    <property type="entry name" value="RNA AND EXPORT FACTOR BINDING PROTEIN"/>
    <property type="match status" value="1"/>
</dbReference>
<dbReference type="FunFam" id="3.30.70.330:FF:000273">
    <property type="entry name" value="THO complex subunit 4"/>
    <property type="match status" value="1"/>
</dbReference>
<dbReference type="PROSITE" id="PS50102">
    <property type="entry name" value="RRM"/>
    <property type="match status" value="1"/>
</dbReference>
<evidence type="ECO:0000256" key="2">
    <source>
        <dbReference type="ARBA" id="ARBA00022448"/>
    </source>
</evidence>
<dbReference type="EnsemblMetazoa" id="ADIR003654-RA">
    <property type="protein sequence ID" value="ADIR003654-PA"/>
    <property type="gene ID" value="ADIR003654"/>
</dbReference>
<protein>
    <recommendedName>
        <fullName evidence="8">RRM domain-containing protein</fullName>
    </recommendedName>
</protein>
<evidence type="ECO:0000256" key="7">
    <source>
        <dbReference type="SAM" id="MobiDB-lite"/>
    </source>
</evidence>
<dbReference type="InterPro" id="IPR035979">
    <property type="entry name" value="RBD_domain_sf"/>
</dbReference>
<dbReference type="SUPFAM" id="SSF54928">
    <property type="entry name" value="RNA-binding domain, RBD"/>
    <property type="match status" value="1"/>
</dbReference>
<feature type="domain" description="RRM" evidence="8">
    <location>
        <begin position="154"/>
        <end position="231"/>
    </location>
</feature>
<dbReference type="PANTHER" id="PTHR19965:SF82">
    <property type="entry name" value="THO COMPLEX SUBUNIT 4"/>
    <property type="match status" value="1"/>
</dbReference>
<evidence type="ECO:0000256" key="4">
    <source>
        <dbReference type="ARBA" id="ARBA00022884"/>
    </source>
</evidence>
<dbReference type="GO" id="GO:0005634">
    <property type="term" value="C:nucleus"/>
    <property type="evidence" value="ECO:0007669"/>
    <property type="project" value="UniProtKB-SubCell"/>
</dbReference>
<dbReference type="GO" id="GO:0006406">
    <property type="term" value="P:mRNA export from nucleus"/>
    <property type="evidence" value="ECO:0007669"/>
    <property type="project" value="TreeGrafter"/>
</dbReference>
<name>A0A182N7N0_9DIPT</name>
<dbReference type="CDD" id="cd12680">
    <property type="entry name" value="RRM_THOC4"/>
    <property type="match status" value="1"/>
</dbReference>
<keyword evidence="4 6" id="KW-0694">RNA-binding</keyword>
<organism evidence="9 10">
    <name type="scientific">Anopheles dirus</name>
    <dbReference type="NCBI Taxonomy" id="7168"/>
    <lineage>
        <taxon>Eukaryota</taxon>
        <taxon>Metazoa</taxon>
        <taxon>Ecdysozoa</taxon>
        <taxon>Arthropoda</taxon>
        <taxon>Hexapoda</taxon>
        <taxon>Insecta</taxon>
        <taxon>Pterygota</taxon>
        <taxon>Neoptera</taxon>
        <taxon>Endopterygota</taxon>
        <taxon>Diptera</taxon>
        <taxon>Nematocera</taxon>
        <taxon>Culicoidea</taxon>
        <taxon>Culicidae</taxon>
        <taxon>Anophelinae</taxon>
        <taxon>Anopheles</taxon>
    </lineage>
</organism>
<feature type="region of interest" description="Disordered" evidence="7">
    <location>
        <begin position="49"/>
        <end position="116"/>
    </location>
</feature>
<feature type="region of interest" description="Disordered" evidence="7">
    <location>
        <begin position="232"/>
        <end position="301"/>
    </location>
</feature>
<evidence type="ECO:0000256" key="6">
    <source>
        <dbReference type="PROSITE-ProRule" id="PRU00176"/>
    </source>
</evidence>
<feature type="compositionally biased region" description="Gly residues" evidence="7">
    <location>
        <begin position="256"/>
        <end position="276"/>
    </location>
</feature>
<evidence type="ECO:0000256" key="5">
    <source>
        <dbReference type="ARBA" id="ARBA00023242"/>
    </source>
</evidence>
<dbReference type="InterPro" id="IPR025715">
    <property type="entry name" value="FoP_C"/>
</dbReference>
<evidence type="ECO:0000313" key="10">
    <source>
        <dbReference type="Proteomes" id="UP000075884"/>
    </source>
</evidence>
<dbReference type="InterPro" id="IPR012677">
    <property type="entry name" value="Nucleotide-bd_a/b_plait_sf"/>
</dbReference>
<keyword evidence="5" id="KW-0539">Nucleus</keyword>
<dbReference type="STRING" id="7168.A0A182N7N0"/>
<dbReference type="AlphaFoldDB" id="A0A182N7N0"/>
<evidence type="ECO:0000256" key="3">
    <source>
        <dbReference type="ARBA" id="ARBA00022816"/>
    </source>
</evidence>
<dbReference type="InterPro" id="IPR000504">
    <property type="entry name" value="RRM_dom"/>
</dbReference>
<keyword evidence="3" id="KW-0509">mRNA transport</keyword>
<proteinExistence type="predicted"/>
<reference evidence="10" key="1">
    <citation type="submission" date="2013-03" db="EMBL/GenBank/DDBJ databases">
        <title>The Genome Sequence of Anopheles dirus WRAIR2.</title>
        <authorList>
            <consortium name="The Broad Institute Genomics Platform"/>
            <person name="Neafsey D.E."/>
            <person name="Walton C."/>
            <person name="Walker B."/>
            <person name="Young S.K."/>
            <person name="Zeng Q."/>
            <person name="Gargeya S."/>
            <person name="Fitzgerald M."/>
            <person name="Haas B."/>
            <person name="Abouelleil A."/>
            <person name="Allen A.W."/>
            <person name="Alvarado L."/>
            <person name="Arachchi H.M."/>
            <person name="Berlin A.M."/>
            <person name="Chapman S.B."/>
            <person name="Gainer-Dewar J."/>
            <person name="Goldberg J."/>
            <person name="Griggs A."/>
            <person name="Gujja S."/>
            <person name="Hansen M."/>
            <person name="Howarth C."/>
            <person name="Imamovic A."/>
            <person name="Ireland A."/>
            <person name="Larimer J."/>
            <person name="McCowan C."/>
            <person name="Murphy C."/>
            <person name="Pearson M."/>
            <person name="Poon T.W."/>
            <person name="Priest M."/>
            <person name="Roberts A."/>
            <person name="Saif S."/>
            <person name="Shea T."/>
            <person name="Sisk P."/>
            <person name="Sykes S."/>
            <person name="Wortman J."/>
            <person name="Nusbaum C."/>
            <person name="Birren B."/>
        </authorList>
    </citation>
    <scope>NUCLEOTIDE SEQUENCE [LARGE SCALE GENOMIC DNA]</scope>
    <source>
        <strain evidence="10">WRAIR2</strain>
    </source>
</reference>
<dbReference type="Pfam" id="PF00076">
    <property type="entry name" value="RRM_1"/>
    <property type="match status" value="1"/>
</dbReference>